<dbReference type="AlphaFoldDB" id="A0A401NT86"/>
<comment type="caution">
    <text evidence="2">The sequence shown here is derived from an EMBL/GenBank/DDBJ whole genome shotgun (WGS) entry which is preliminary data.</text>
</comment>
<name>A0A401NT86_SCYTO</name>
<dbReference type="GO" id="GO:0005737">
    <property type="term" value="C:cytoplasm"/>
    <property type="evidence" value="ECO:0007669"/>
    <property type="project" value="TreeGrafter"/>
</dbReference>
<keyword evidence="3" id="KW-1185">Reference proteome</keyword>
<dbReference type="Pfam" id="PF16172">
    <property type="entry name" value="DOCK_N"/>
    <property type="match status" value="1"/>
</dbReference>
<dbReference type="GO" id="GO:0016477">
    <property type="term" value="P:cell migration"/>
    <property type="evidence" value="ECO:0007669"/>
    <property type="project" value="TreeGrafter"/>
</dbReference>
<feature type="domain" description="Dedicator of cytokinesis N-terminal" evidence="1">
    <location>
        <begin position="161"/>
        <end position="403"/>
    </location>
</feature>
<dbReference type="STRING" id="75743.A0A401NT86"/>
<gene>
    <name evidence="2" type="ORF">scyTo_0000240</name>
</gene>
<dbReference type="InterPro" id="IPR036028">
    <property type="entry name" value="SH3-like_dom_sf"/>
</dbReference>
<evidence type="ECO:0000313" key="2">
    <source>
        <dbReference type="EMBL" id="GCB64098.1"/>
    </source>
</evidence>
<dbReference type="Gene3D" id="1.20.1270.350">
    <property type="entry name" value="Dedicator of cytokinesis N-terminal subdomain"/>
    <property type="match status" value="1"/>
</dbReference>
<evidence type="ECO:0000259" key="1">
    <source>
        <dbReference type="Pfam" id="PF16172"/>
    </source>
</evidence>
<dbReference type="SUPFAM" id="SSF50044">
    <property type="entry name" value="SH3-domain"/>
    <property type="match status" value="1"/>
</dbReference>
<sequence length="442" mass="52011">MPSWSRTVREKYGVAIFNFEAESDPQISLSVGDTVQILEKCEEYRLEINVEYRLQINVEFRLEINVEYRLLINGEYRLEINVEYRLEINVEYRLEINVEYRLEINVEYRLQINGEYRLEINVEYRLENNVEYRLQINVEYRLEISGVFPASFVHVKEAVIEKRGNGENVFSSEMPLVQEVTTTLREWGTIWKQLYMASKKEKYRQVRSMMFDLMEWRSQLLSGTLPKDELKELKQKVTSRIDYGNRILELDLVVRDENGNIMDPDETSVISLFHTHEEATKQISERIKEEMSQTQTDSCIFARMASSPTHSLYVSVRNFVCRIGEDSELFMALYDPQKQSIISENYLVRWGSGGLPKEIDMLNNLKVVFTDLGNKDLNRDKIYLICQIVRVGRMDLKDTNQKKCTQGLRRPFGVAVLVYELDLHCILQFDTHNISEDSVLSY</sequence>
<dbReference type="InterPro" id="IPR042455">
    <property type="entry name" value="DOCK_N_sub1"/>
</dbReference>
<dbReference type="InterPro" id="IPR032376">
    <property type="entry name" value="DOCK_N"/>
</dbReference>
<dbReference type="EMBL" id="BFAA01000042">
    <property type="protein sequence ID" value="GCB64098.1"/>
    <property type="molecule type" value="Genomic_DNA"/>
</dbReference>
<proteinExistence type="predicted"/>
<dbReference type="GO" id="GO:0031267">
    <property type="term" value="F:small GTPase binding"/>
    <property type="evidence" value="ECO:0007669"/>
    <property type="project" value="TreeGrafter"/>
</dbReference>
<dbReference type="OrthoDB" id="18896at2759"/>
<accession>A0A401NT86</accession>
<dbReference type="GO" id="GO:0005085">
    <property type="term" value="F:guanyl-nucleotide exchange factor activity"/>
    <property type="evidence" value="ECO:0007669"/>
    <property type="project" value="InterPro"/>
</dbReference>
<dbReference type="GO" id="GO:0005886">
    <property type="term" value="C:plasma membrane"/>
    <property type="evidence" value="ECO:0007669"/>
    <property type="project" value="TreeGrafter"/>
</dbReference>
<dbReference type="GO" id="GO:0007264">
    <property type="term" value="P:small GTPase-mediated signal transduction"/>
    <property type="evidence" value="ECO:0007669"/>
    <property type="project" value="InterPro"/>
</dbReference>
<protein>
    <recommendedName>
        <fullName evidence="1">Dedicator of cytokinesis N-terminal domain-containing protein</fullName>
    </recommendedName>
</protein>
<organism evidence="2 3">
    <name type="scientific">Scyliorhinus torazame</name>
    <name type="common">Cloudy catshark</name>
    <name type="synonym">Catulus torazame</name>
    <dbReference type="NCBI Taxonomy" id="75743"/>
    <lineage>
        <taxon>Eukaryota</taxon>
        <taxon>Metazoa</taxon>
        <taxon>Chordata</taxon>
        <taxon>Craniata</taxon>
        <taxon>Vertebrata</taxon>
        <taxon>Chondrichthyes</taxon>
        <taxon>Elasmobranchii</taxon>
        <taxon>Galeomorphii</taxon>
        <taxon>Galeoidea</taxon>
        <taxon>Carcharhiniformes</taxon>
        <taxon>Scyliorhinidae</taxon>
        <taxon>Scyliorhinus</taxon>
    </lineage>
</organism>
<reference evidence="2 3" key="1">
    <citation type="journal article" date="2018" name="Nat. Ecol. Evol.">
        <title>Shark genomes provide insights into elasmobranch evolution and the origin of vertebrates.</title>
        <authorList>
            <person name="Hara Y"/>
            <person name="Yamaguchi K"/>
            <person name="Onimaru K"/>
            <person name="Kadota M"/>
            <person name="Koyanagi M"/>
            <person name="Keeley SD"/>
            <person name="Tatsumi K"/>
            <person name="Tanaka K"/>
            <person name="Motone F"/>
            <person name="Kageyama Y"/>
            <person name="Nozu R"/>
            <person name="Adachi N"/>
            <person name="Nishimura O"/>
            <person name="Nakagawa R"/>
            <person name="Tanegashima C"/>
            <person name="Kiyatake I"/>
            <person name="Matsumoto R"/>
            <person name="Murakumo K"/>
            <person name="Nishida K"/>
            <person name="Terakita A"/>
            <person name="Kuratani S"/>
            <person name="Sato K"/>
            <person name="Hyodo S Kuraku.S."/>
        </authorList>
    </citation>
    <scope>NUCLEOTIDE SEQUENCE [LARGE SCALE GENOMIC DNA]</scope>
</reference>
<dbReference type="PANTHER" id="PTHR45653">
    <property type="entry name" value="DEDICATOR OF CYTOKINESIS"/>
    <property type="match status" value="1"/>
</dbReference>
<dbReference type="InterPro" id="IPR026791">
    <property type="entry name" value="DOCK"/>
</dbReference>
<evidence type="ECO:0000313" key="3">
    <source>
        <dbReference type="Proteomes" id="UP000288216"/>
    </source>
</evidence>
<dbReference type="Gene3D" id="2.30.30.40">
    <property type="entry name" value="SH3 Domains"/>
    <property type="match status" value="1"/>
</dbReference>
<dbReference type="FunFam" id="1.20.1270.350:FF:000001">
    <property type="entry name" value="dedicator of cytokinesis protein 4"/>
    <property type="match status" value="1"/>
</dbReference>
<dbReference type="Proteomes" id="UP000288216">
    <property type="component" value="Unassembled WGS sequence"/>
</dbReference>
<dbReference type="PANTHER" id="PTHR45653:SF6">
    <property type="entry name" value="DEDICATOR OF CYTOKINESIS PROTEIN 2"/>
    <property type="match status" value="1"/>
</dbReference>
<dbReference type="GO" id="GO:0007520">
    <property type="term" value="P:myoblast fusion"/>
    <property type="evidence" value="ECO:0007669"/>
    <property type="project" value="TreeGrafter"/>
</dbReference>